<dbReference type="InterPro" id="IPR050445">
    <property type="entry name" value="Bact_polysacc_biosynth/exp"/>
</dbReference>
<dbReference type="SUPFAM" id="SSF52540">
    <property type="entry name" value="P-loop containing nucleoside triphosphate hydrolases"/>
    <property type="match status" value="1"/>
</dbReference>
<keyword evidence="3" id="KW-0812">Transmembrane</keyword>
<evidence type="ECO:0000256" key="2">
    <source>
        <dbReference type="ARBA" id="ARBA00022840"/>
    </source>
</evidence>
<keyword evidence="3" id="KW-0472">Membrane</keyword>
<keyword evidence="6" id="KW-1185">Reference proteome</keyword>
<dbReference type="Proteomes" id="UP000516117">
    <property type="component" value="Chromosome"/>
</dbReference>
<keyword evidence="2" id="KW-0067">ATP-binding</keyword>
<dbReference type="RefSeq" id="WP_187720176.1">
    <property type="nucleotide sequence ID" value="NZ_BAABBL010000004.1"/>
</dbReference>
<accession>A0A7H0H3C4</accession>
<dbReference type="PANTHER" id="PTHR32309">
    <property type="entry name" value="TYROSINE-PROTEIN KINASE"/>
    <property type="match status" value="1"/>
</dbReference>
<dbReference type="NCBIfam" id="TIGR01007">
    <property type="entry name" value="eps_fam"/>
    <property type="match status" value="1"/>
</dbReference>
<name>A0A7H0H3C4_9ACTN</name>
<reference evidence="5 6" key="1">
    <citation type="submission" date="2020-08" db="EMBL/GenBank/DDBJ databases">
        <title>Genome sequence of Tessaracoccus defluvii JCM 17540T.</title>
        <authorList>
            <person name="Hyun D.-W."/>
            <person name="Bae J.-W."/>
        </authorList>
    </citation>
    <scope>NUCLEOTIDE SEQUENCE [LARGE SCALE GENOMIC DNA]</scope>
    <source>
        <strain evidence="5 6">JCM 17540</strain>
    </source>
</reference>
<dbReference type="PANTHER" id="PTHR32309:SF13">
    <property type="entry name" value="FERRIC ENTEROBACTIN TRANSPORT PROTEIN FEPE"/>
    <property type="match status" value="1"/>
</dbReference>
<keyword evidence="1" id="KW-0547">Nucleotide-binding</keyword>
<keyword evidence="3" id="KW-1133">Transmembrane helix</keyword>
<sequence>MELADYLRILRAYWKELTAAVLLGVLFAAVWSIAQPRVYTAEASGFVAAPGGGDLGSSMVGDQLARSKVRSYVDLGSWRTVAQHAVDELGLTESPEAVASRVKVTNPTDTVILRVSATGSTPESARDLAEEWIRGMISEIARLEGVDGQEPAVQLFAGDSARLPTAPSSPNVKLNLALGALIGALIGGGYAVVREWLDRRIRSAEGVEKATGVSVVGALPVETDPETAGSPLRLVDARDTDRAATAEAFRGLRTNLQYMSVDDPPRAIVVTSSLPGDGKSFTAVNLALTLAATGQRTILVDADLRRPRVAATLGLLEDAGLSDVLASRGTVADLLQQVDGAPNLGVLAAGPIPPNPSELVGSERMHRLIQSLGKEAMVVIDSPPLLPVTDAALLATKADGALVVVSTGKTTYEILGKALDNLTKANGKPLGIVMNKVPRTGAGALYYGYQYTADHYAEDGAKKKVPASR</sequence>
<dbReference type="AlphaFoldDB" id="A0A7H0H3C4"/>
<evidence type="ECO:0000313" key="5">
    <source>
        <dbReference type="EMBL" id="QNP55040.1"/>
    </source>
</evidence>
<dbReference type="CDD" id="cd05387">
    <property type="entry name" value="BY-kinase"/>
    <property type="match status" value="1"/>
</dbReference>
<dbReference type="KEGG" id="tdf:H9L22_12255"/>
<evidence type="ECO:0000256" key="3">
    <source>
        <dbReference type="SAM" id="Phobius"/>
    </source>
</evidence>
<dbReference type="Gene3D" id="3.40.50.300">
    <property type="entry name" value="P-loop containing nucleotide triphosphate hydrolases"/>
    <property type="match status" value="1"/>
</dbReference>
<dbReference type="Pfam" id="PF01656">
    <property type="entry name" value="CbiA"/>
    <property type="match status" value="1"/>
</dbReference>
<evidence type="ECO:0000256" key="1">
    <source>
        <dbReference type="ARBA" id="ARBA00022741"/>
    </source>
</evidence>
<dbReference type="GO" id="GO:0004715">
    <property type="term" value="F:non-membrane spanning protein tyrosine kinase activity"/>
    <property type="evidence" value="ECO:0007669"/>
    <property type="project" value="UniProtKB-EC"/>
</dbReference>
<evidence type="ECO:0000259" key="4">
    <source>
        <dbReference type="Pfam" id="PF01656"/>
    </source>
</evidence>
<dbReference type="InterPro" id="IPR027417">
    <property type="entry name" value="P-loop_NTPase"/>
</dbReference>
<keyword evidence="5" id="KW-0808">Transferase</keyword>
<proteinExistence type="predicted"/>
<dbReference type="InterPro" id="IPR002586">
    <property type="entry name" value="CobQ/CobB/MinD/ParA_Nub-bd_dom"/>
</dbReference>
<dbReference type="GO" id="GO:0005524">
    <property type="term" value="F:ATP binding"/>
    <property type="evidence" value="ECO:0007669"/>
    <property type="project" value="UniProtKB-KW"/>
</dbReference>
<feature type="transmembrane region" description="Helical" evidence="3">
    <location>
        <begin position="12"/>
        <end position="34"/>
    </location>
</feature>
<dbReference type="EMBL" id="CP060789">
    <property type="protein sequence ID" value="QNP55040.1"/>
    <property type="molecule type" value="Genomic_DNA"/>
</dbReference>
<protein>
    <submittedName>
        <fullName evidence="5">Polysaccharide biosynthesis tyrosine autokinase</fullName>
        <ecNumber evidence="5">2.7.10.2</ecNumber>
    </submittedName>
</protein>
<keyword evidence="5" id="KW-0418">Kinase</keyword>
<evidence type="ECO:0000313" key="6">
    <source>
        <dbReference type="Proteomes" id="UP000516117"/>
    </source>
</evidence>
<gene>
    <name evidence="5" type="ORF">H9L22_12255</name>
</gene>
<feature type="domain" description="CobQ/CobB/MinD/ParA nucleotide binding" evidence="4">
    <location>
        <begin position="268"/>
        <end position="407"/>
    </location>
</feature>
<dbReference type="InterPro" id="IPR005702">
    <property type="entry name" value="Wzc-like_C"/>
</dbReference>
<dbReference type="EC" id="2.7.10.2" evidence="5"/>
<organism evidence="5 6">
    <name type="scientific">Tessaracoccus defluvii</name>
    <dbReference type="NCBI Taxonomy" id="1285901"/>
    <lineage>
        <taxon>Bacteria</taxon>
        <taxon>Bacillati</taxon>
        <taxon>Actinomycetota</taxon>
        <taxon>Actinomycetes</taxon>
        <taxon>Propionibacteriales</taxon>
        <taxon>Propionibacteriaceae</taxon>
        <taxon>Tessaracoccus</taxon>
    </lineage>
</organism>